<proteinExistence type="predicted"/>
<protein>
    <submittedName>
        <fullName evidence="2">Uncharacterized protein</fullName>
    </submittedName>
</protein>
<reference evidence="2" key="1">
    <citation type="submission" date="2022-06" db="EMBL/GenBank/DDBJ databases">
        <authorList>
            <consortium name="SYNGENTA / RWTH Aachen University"/>
        </authorList>
    </citation>
    <scope>NUCLEOTIDE SEQUENCE</scope>
</reference>
<keyword evidence="3" id="KW-1185">Reference proteome</keyword>
<dbReference type="EMBL" id="CALTRL010006380">
    <property type="protein sequence ID" value="CAH7690742.1"/>
    <property type="molecule type" value="Genomic_DNA"/>
</dbReference>
<dbReference type="Proteomes" id="UP001153365">
    <property type="component" value="Unassembled WGS sequence"/>
</dbReference>
<gene>
    <name evidence="2" type="ORF">PPACK8108_LOCUS26183</name>
</gene>
<evidence type="ECO:0000256" key="1">
    <source>
        <dbReference type="SAM" id="MobiDB-lite"/>
    </source>
</evidence>
<accession>A0AAV0BT91</accession>
<feature type="compositionally biased region" description="Polar residues" evidence="1">
    <location>
        <begin position="113"/>
        <end position="136"/>
    </location>
</feature>
<sequence length="303" mass="35152">MDTVCLQQNKQLSGKAKEEEKGFLPQSLLSNRCLVGDRCNNQERQTKRKSDKHHSHLISVQINGHDAIYQVFGVKDQDTKEGFTNLHHSSKISSSKRKEEEKQKRFKLDKRSSPSNNLLSQSIDKNQKGISNSRYSSNSWPTVQLFEKLREISENYKDYNVDQEGFDDKTQIQTQPGTSPLILFSSAFYKVFETNVPKSTKSKTSSLILRRSKYHSHEDPKGINKEYFFEEERAKDEKSRNKSDSEVEGMDMANNQCFVGSVGKNKAMDEFNKPLRLKGWDKTTHWPRYLFEGDWSYERLLTA</sequence>
<evidence type="ECO:0000313" key="3">
    <source>
        <dbReference type="Proteomes" id="UP001153365"/>
    </source>
</evidence>
<dbReference type="AlphaFoldDB" id="A0AAV0BT91"/>
<comment type="caution">
    <text evidence="2">The sequence shown here is derived from an EMBL/GenBank/DDBJ whole genome shotgun (WGS) entry which is preliminary data.</text>
</comment>
<feature type="region of interest" description="Disordered" evidence="1">
    <location>
        <begin position="85"/>
        <end position="136"/>
    </location>
</feature>
<evidence type="ECO:0000313" key="2">
    <source>
        <dbReference type="EMBL" id="CAH7690742.1"/>
    </source>
</evidence>
<organism evidence="2 3">
    <name type="scientific">Phakopsora pachyrhizi</name>
    <name type="common">Asian soybean rust disease fungus</name>
    <dbReference type="NCBI Taxonomy" id="170000"/>
    <lineage>
        <taxon>Eukaryota</taxon>
        <taxon>Fungi</taxon>
        <taxon>Dikarya</taxon>
        <taxon>Basidiomycota</taxon>
        <taxon>Pucciniomycotina</taxon>
        <taxon>Pucciniomycetes</taxon>
        <taxon>Pucciniales</taxon>
        <taxon>Phakopsoraceae</taxon>
        <taxon>Phakopsora</taxon>
    </lineage>
</organism>
<name>A0AAV0BT91_PHAPC</name>